<comment type="caution">
    <text evidence="3">The sequence shown here is derived from an EMBL/GenBank/DDBJ whole genome shotgun (WGS) entry which is preliminary data.</text>
</comment>
<dbReference type="EMBL" id="PJAI02000006">
    <property type="protein sequence ID" value="TYK66152.1"/>
    <property type="molecule type" value="Genomic_DNA"/>
</dbReference>
<accession>A0ABY3MY75</accession>
<organism evidence="3 4">
    <name type="scientific">Colwellia echini</name>
    <dbReference type="NCBI Taxonomy" id="1982103"/>
    <lineage>
        <taxon>Bacteria</taxon>
        <taxon>Pseudomonadati</taxon>
        <taxon>Pseudomonadota</taxon>
        <taxon>Gammaproteobacteria</taxon>
        <taxon>Alteromonadales</taxon>
        <taxon>Colwelliaceae</taxon>
        <taxon>Colwellia</taxon>
    </lineage>
</organism>
<evidence type="ECO:0000313" key="4">
    <source>
        <dbReference type="Proteomes" id="UP000815846"/>
    </source>
</evidence>
<sequence length="187" mass="21898">MKKITSLVFLTSLLLLLLLSYSTSSLAKKRCKPFQKKLHNIQAMQRSAYSLKRGHSLRAKEDKARDKWWQCEKLSLAKFNAKYGIKKQQAKKSKKQANENKVVKSKSRQKSTGKKYKAPTYSQPRVTFNQTSEIVIRSRYQGDKQLAWLDFYTLPVKCKQPKTISDFAYCNEHKRQQQSEFDKSYSK</sequence>
<protein>
    <submittedName>
        <fullName evidence="3">Uncharacterized protein</fullName>
    </submittedName>
</protein>
<keyword evidence="2" id="KW-0732">Signal</keyword>
<name>A0ABY3MY75_9GAMM</name>
<feature type="compositionally biased region" description="Basic residues" evidence="1">
    <location>
        <begin position="103"/>
        <end position="117"/>
    </location>
</feature>
<proteinExistence type="predicted"/>
<feature type="signal peptide" evidence="2">
    <location>
        <begin position="1"/>
        <end position="27"/>
    </location>
</feature>
<feature type="region of interest" description="Disordered" evidence="1">
    <location>
        <begin position="87"/>
        <end position="120"/>
    </location>
</feature>
<feature type="chain" id="PRO_5045267315" evidence="2">
    <location>
        <begin position="28"/>
        <end position="187"/>
    </location>
</feature>
<keyword evidence="4" id="KW-1185">Reference proteome</keyword>
<evidence type="ECO:0000256" key="2">
    <source>
        <dbReference type="SAM" id="SignalP"/>
    </source>
</evidence>
<evidence type="ECO:0000313" key="3">
    <source>
        <dbReference type="EMBL" id="TYK66152.1"/>
    </source>
</evidence>
<evidence type="ECO:0000256" key="1">
    <source>
        <dbReference type="SAM" id="MobiDB-lite"/>
    </source>
</evidence>
<gene>
    <name evidence="3" type="ORF">CWS31_007175</name>
</gene>
<dbReference type="Proteomes" id="UP000815846">
    <property type="component" value="Unassembled WGS sequence"/>
</dbReference>
<reference evidence="3 4" key="1">
    <citation type="submission" date="2019-08" db="EMBL/GenBank/DDBJ databases">
        <title>Microbe sample from Colwellia echini.</title>
        <authorList>
            <person name="Christiansen L."/>
            <person name="Pathiraja D."/>
            <person name="Schultz-Johansen M."/>
            <person name="Choi I.-G."/>
            <person name="Stougaard P."/>
        </authorList>
    </citation>
    <scope>NUCLEOTIDE SEQUENCE [LARGE SCALE GENOMIC DNA]</scope>
    <source>
        <strain evidence="3 4">A3</strain>
    </source>
</reference>